<dbReference type="PANTHER" id="PTHR34512">
    <property type="entry name" value="CELL SURFACE PROTEIN"/>
    <property type="match status" value="1"/>
</dbReference>
<dbReference type="PANTHER" id="PTHR34512:SF30">
    <property type="entry name" value="OUTER MEMBRANE PROTEIN ASSEMBLY FACTOR BAMB"/>
    <property type="match status" value="1"/>
</dbReference>
<dbReference type="OrthoDB" id="244732at2"/>
<dbReference type="AlphaFoldDB" id="A0A518DW53"/>
<dbReference type="Gene3D" id="2.130.10.10">
    <property type="entry name" value="YVTN repeat-like/Quinoprotein amine dehydrogenase"/>
    <property type="match status" value="2"/>
</dbReference>
<keyword evidence="4" id="KW-1185">Reference proteome</keyword>
<feature type="domain" description="Pyrrolo-quinoline quinone repeat" evidence="2">
    <location>
        <begin position="323"/>
        <end position="392"/>
    </location>
</feature>
<accession>A0A518DW53</accession>
<dbReference type="InterPro" id="IPR018391">
    <property type="entry name" value="PQQ_b-propeller_rpt"/>
</dbReference>
<evidence type="ECO:0000313" key="4">
    <source>
        <dbReference type="Proteomes" id="UP000317648"/>
    </source>
</evidence>
<dbReference type="InterPro" id="IPR015943">
    <property type="entry name" value="WD40/YVTN_repeat-like_dom_sf"/>
</dbReference>
<feature type="chain" id="PRO_5021989930" evidence="1">
    <location>
        <begin position="35"/>
        <end position="444"/>
    </location>
</feature>
<protein>
    <submittedName>
        <fullName evidence="3">Outer membrane biogenesis protein BamB</fullName>
    </submittedName>
</protein>
<evidence type="ECO:0000256" key="1">
    <source>
        <dbReference type="SAM" id="SignalP"/>
    </source>
</evidence>
<dbReference type="Proteomes" id="UP000317648">
    <property type="component" value="Chromosome"/>
</dbReference>
<proteinExistence type="predicted"/>
<dbReference type="SUPFAM" id="SSF50998">
    <property type="entry name" value="Quinoprotein alcohol dehydrogenase-like"/>
    <property type="match status" value="1"/>
</dbReference>
<feature type="domain" description="Pyrrolo-quinoline quinone repeat" evidence="2">
    <location>
        <begin position="99"/>
        <end position="283"/>
    </location>
</feature>
<dbReference type="KEGG" id="lcre:Pla8534_38780"/>
<dbReference type="InterPro" id="IPR002372">
    <property type="entry name" value="PQQ_rpt_dom"/>
</dbReference>
<dbReference type="InterPro" id="IPR011047">
    <property type="entry name" value="Quinoprotein_ADH-like_sf"/>
</dbReference>
<evidence type="ECO:0000313" key="3">
    <source>
        <dbReference type="EMBL" id="QDU96059.1"/>
    </source>
</evidence>
<sequence length="444" mass="48995" precursor="true">MIPEENHVLRNSSKYLPVAALAVIFCCVCPSAQAENWPGWRGLDGNGVSHETNVPTQWDAVKNENIAWKTELPGDGYSSPVVWEDRVFVTSCKLETEERVLTCLDRLTGEILWNRTVLKSPLESKHSQNSYASGTPVTDGKTVFVSFLEVDGKEVPAPNVGKSRNITPGRMAVAAYDFDGKLKWLKYPGPFVSAHGFSSCPVLYKNMVIVNGDHDGKSYVVALDQETGEEIWKTPREYGIRSYVTPMIREIEGRTQMVFSGSKRVVSLDPNNGEVHWKIEGPTEQFVASMVYDDGLFYMSAGFPTHHVMAIDPTGSGDVTDTHVVWHETNAKCYVPSPVVVGDYLLVADDRGTGNCYNKKTGERLWQERLAPHYHASLVAAQGLAYFVDDDGLTKVVKPGPELEVVAENPLGEFCSSSPAISQGQIFLRGEKHLFCIGKSADSK</sequence>
<gene>
    <name evidence="3" type="ORF">Pla8534_38780</name>
</gene>
<organism evidence="3 4">
    <name type="scientific">Lignipirellula cremea</name>
    <dbReference type="NCBI Taxonomy" id="2528010"/>
    <lineage>
        <taxon>Bacteria</taxon>
        <taxon>Pseudomonadati</taxon>
        <taxon>Planctomycetota</taxon>
        <taxon>Planctomycetia</taxon>
        <taxon>Pirellulales</taxon>
        <taxon>Pirellulaceae</taxon>
        <taxon>Lignipirellula</taxon>
    </lineage>
</organism>
<name>A0A518DW53_9BACT</name>
<feature type="signal peptide" evidence="1">
    <location>
        <begin position="1"/>
        <end position="34"/>
    </location>
</feature>
<dbReference type="Pfam" id="PF13360">
    <property type="entry name" value="PQQ_2"/>
    <property type="match status" value="2"/>
</dbReference>
<reference evidence="3 4" key="1">
    <citation type="submission" date="2019-02" db="EMBL/GenBank/DDBJ databases">
        <title>Deep-cultivation of Planctomycetes and their phenomic and genomic characterization uncovers novel biology.</title>
        <authorList>
            <person name="Wiegand S."/>
            <person name="Jogler M."/>
            <person name="Boedeker C."/>
            <person name="Pinto D."/>
            <person name="Vollmers J."/>
            <person name="Rivas-Marin E."/>
            <person name="Kohn T."/>
            <person name="Peeters S.H."/>
            <person name="Heuer A."/>
            <person name="Rast P."/>
            <person name="Oberbeckmann S."/>
            <person name="Bunk B."/>
            <person name="Jeske O."/>
            <person name="Meyerdierks A."/>
            <person name="Storesund J.E."/>
            <person name="Kallscheuer N."/>
            <person name="Luecker S."/>
            <person name="Lage O.M."/>
            <person name="Pohl T."/>
            <person name="Merkel B.J."/>
            <person name="Hornburger P."/>
            <person name="Mueller R.-W."/>
            <person name="Bruemmer F."/>
            <person name="Labrenz M."/>
            <person name="Spormann A.M."/>
            <person name="Op den Camp H."/>
            <person name="Overmann J."/>
            <person name="Amann R."/>
            <person name="Jetten M.S.M."/>
            <person name="Mascher T."/>
            <person name="Medema M.H."/>
            <person name="Devos D.P."/>
            <person name="Kaster A.-K."/>
            <person name="Ovreas L."/>
            <person name="Rohde M."/>
            <person name="Galperin M.Y."/>
            <person name="Jogler C."/>
        </authorList>
    </citation>
    <scope>NUCLEOTIDE SEQUENCE [LARGE SCALE GENOMIC DNA]</scope>
    <source>
        <strain evidence="3 4">Pla85_3_4</strain>
    </source>
</reference>
<dbReference type="SMART" id="SM00564">
    <property type="entry name" value="PQQ"/>
    <property type="match status" value="5"/>
</dbReference>
<dbReference type="EMBL" id="CP036433">
    <property type="protein sequence ID" value="QDU96059.1"/>
    <property type="molecule type" value="Genomic_DNA"/>
</dbReference>
<evidence type="ECO:0000259" key="2">
    <source>
        <dbReference type="Pfam" id="PF13360"/>
    </source>
</evidence>
<keyword evidence="1" id="KW-0732">Signal</keyword>